<reference evidence="1 2" key="1">
    <citation type="submission" date="2014-05" db="EMBL/GenBank/DDBJ databases">
        <title>Draft Genome Sequence of Kitasatospora cheerisanensis KCTC 2395.</title>
        <authorList>
            <person name="Nam D.H."/>
        </authorList>
    </citation>
    <scope>NUCLEOTIDE SEQUENCE [LARGE SCALE GENOMIC DNA]</scope>
    <source>
        <strain evidence="1 2">KCTC 2395</strain>
    </source>
</reference>
<evidence type="ECO:0008006" key="3">
    <source>
        <dbReference type="Google" id="ProtNLM"/>
    </source>
</evidence>
<dbReference type="Gene3D" id="1.25.10.10">
    <property type="entry name" value="Leucine-rich Repeat Variant"/>
    <property type="match status" value="1"/>
</dbReference>
<gene>
    <name evidence="1" type="ORF">KCH_02230</name>
</gene>
<dbReference type="OrthoDB" id="3699606at2"/>
<proteinExistence type="predicted"/>
<dbReference type="PATRIC" id="fig|1348663.4.peg.203"/>
<keyword evidence="2" id="KW-1185">Reference proteome</keyword>
<organism evidence="1 2">
    <name type="scientific">Kitasatospora cheerisanensis KCTC 2395</name>
    <dbReference type="NCBI Taxonomy" id="1348663"/>
    <lineage>
        <taxon>Bacteria</taxon>
        <taxon>Bacillati</taxon>
        <taxon>Actinomycetota</taxon>
        <taxon>Actinomycetes</taxon>
        <taxon>Kitasatosporales</taxon>
        <taxon>Streptomycetaceae</taxon>
        <taxon>Kitasatospora</taxon>
    </lineage>
</organism>
<accession>A0A066Z6Y1</accession>
<evidence type="ECO:0000313" key="2">
    <source>
        <dbReference type="Proteomes" id="UP000027178"/>
    </source>
</evidence>
<name>A0A066Z6Y1_9ACTN</name>
<dbReference type="HOGENOM" id="CLU_1347424_0_0_11"/>
<dbReference type="RefSeq" id="WP_157031823.1">
    <property type="nucleotide sequence ID" value="NZ_KK853997.1"/>
</dbReference>
<dbReference type="InterPro" id="IPR011989">
    <property type="entry name" value="ARM-like"/>
</dbReference>
<protein>
    <recommendedName>
        <fullName evidence="3">Leucine rich repeat variant</fullName>
    </recommendedName>
</protein>
<dbReference type="Proteomes" id="UP000027178">
    <property type="component" value="Unassembled WGS sequence"/>
</dbReference>
<sequence>MSLRPDLTERQRAAVDFRVPDAAAPDLPWVAERAGDPAELLRLAGSAHPLVRRAVASLEHLPAEVVALLAEDPELSVRLALAEHCADAPGELLRSVYAELLGPASLPTLERFAAPGPAAWADRPEPALRWAALRDPELPTGVLARLAEDPDPVVADAAARDPRLPLEVLLGLLEPGARPGAAAANAALPVPFMVRLLDLAAGA</sequence>
<evidence type="ECO:0000313" key="1">
    <source>
        <dbReference type="EMBL" id="KDN87999.1"/>
    </source>
</evidence>
<dbReference type="EMBL" id="JNBY01000008">
    <property type="protein sequence ID" value="KDN87999.1"/>
    <property type="molecule type" value="Genomic_DNA"/>
</dbReference>
<dbReference type="eggNOG" id="COG5330">
    <property type="taxonomic scope" value="Bacteria"/>
</dbReference>
<dbReference type="AlphaFoldDB" id="A0A066Z6Y1"/>
<comment type="caution">
    <text evidence="1">The sequence shown here is derived from an EMBL/GenBank/DDBJ whole genome shotgun (WGS) entry which is preliminary data.</text>
</comment>